<evidence type="ECO:0000256" key="5">
    <source>
        <dbReference type="ARBA" id="ARBA00023284"/>
    </source>
</evidence>
<keyword evidence="4 6" id="KW-0143">Chaperone</keyword>
<sequence length="310" mass="33107">MGGRFVGDSLLRATGAGGGIRMVAVTTTAASRVASDRHGLSFLTTALLGRAMTAGLLLASSMKVAHGRVNLRIQSDGPLRGLMVDAGRDGTVRGYVGRPDLELDLLLDAAGGHRFDFRRATGTGYLHVVRDRGQGEPFSSTVELVSGGIGEDVASYLLHSEQTPSALFVGETIDSSGVRCAGGVLVQVLPKAAREPALVALLEERCREITGFSERLAANAHQLHALFEDIFPDLDPQPLEAAPIEQPVRFHCPCSRHRSVSALRLLGRDELSAMLDEDGQAELTCHFCSEVYRVEAPELQELIDELAAVA</sequence>
<keyword evidence="1 6" id="KW-0963">Cytoplasm</keyword>
<feature type="disulfide bond" description="Redox-active" evidence="6">
    <location>
        <begin position="285"/>
        <end position="288"/>
    </location>
</feature>
<dbReference type="PIRSF" id="PIRSF005261">
    <property type="entry name" value="Heat_shock_Hsp33"/>
    <property type="match status" value="1"/>
</dbReference>
<comment type="similarity">
    <text evidence="6">Belongs to the HSP33 family.</text>
</comment>
<dbReference type="EMBL" id="CP003495">
    <property type="protein sequence ID" value="AFY27865.1"/>
    <property type="molecule type" value="Genomic_DNA"/>
</dbReference>
<accession>K9P463</accession>
<comment type="subcellular location">
    <subcellularLocation>
        <location evidence="6">Cytoplasm</location>
    </subcellularLocation>
</comment>
<dbReference type="GO" id="GO:0044183">
    <property type="term" value="F:protein folding chaperone"/>
    <property type="evidence" value="ECO:0007669"/>
    <property type="project" value="TreeGrafter"/>
</dbReference>
<evidence type="ECO:0000256" key="6">
    <source>
        <dbReference type="HAMAP-Rule" id="MF_00117"/>
    </source>
</evidence>
<dbReference type="KEGG" id="cgc:Cyagr_0677"/>
<dbReference type="InterPro" id="IPR016154">
    <property type="entry name" value="Heat_shock_Hsp33_C"/>
</dbReference>
<dbReference type="InterPro" id="IPR016153">
    <property type="entry name" value="Heat_shock_Hsp33_N"/>
</dbReference>
<organism evidence="7 8">
    <name type="scientific">Cyanobium gracile (strain ATCC 27147 / PCC 6307)</name>
    <dbReference type="NCBI Taxonomy" id="292564"/>
    <lineage>
        <taxon>Bacteria</taxon>
        <taxon>Bacillati</taxon>
        <taxon>Cyanobacteriota</taxon>
        <taxon>Cyanophyceae</taxon>
        <taxon>Synechococcales</taxon>
        <taxon>Prochlorococcaceae</taxon>
        <taxon>Cyanobium</taxon>
    </lineage>
</organism>
<dbReference type="STRING" id="292564.Cyagr_0677"/>
<keyword evidence="3 6" id="KW-1015">Disulfide bond</keyword>
<keyword evidence="2 6" id="KW-0862">Zinc</keyword>
<evidence type="ECO:0000256" key="3">
    <source>
        <dbReference type="ARBA" id="ARBA00023157"/>
    </source>
</evidence>
<dbReference type="Proteomes" id="UP000010388">
    <property type="component" value="Chromosome"/>
</dbReference>
<feature type="disulfide bond" description="Redox-active" evidence="6">
    <location>
        <begin position="252"/>
        <end position="254"/>
    </location>
</feature>
<evidence type="ECO:0000256" key="2">
    <source>
        <dbReference type="ARBA" id="ARBA00022833"/>
    </source>
</evidence>
<protein>
    <recommendedName>
        <fullName evidence="6">33 kDa chaperonin</fullName>
    </recommendedName>
    <alternativeName>
        <fullName evidence="6">Heat shock protein 33 homolog</fullName>
        <shortName evidence="6">HSP33</shortName>
    </alternativeName>
</protein>
<dbReference type="GO" id="GO:0005737">
    <property type="term" value="C:cytoplasm"/>
    <property type="evidence" value="ECO:0007669"/>
    <property type="project" value="UniProtKB-SubCell"/>
</dbReference>
<dbReference type="Gene3D" id="3.90.1280.10">
    <property type="entry name" value="HSP33 redox switch-like"/>
    <property type="match status" value="1"/>
</dbReference>
<evidence type="ECO:0000256" key="4">
    <source>
        <dbReference type="ARBA" id="ARBA00023186"/>
    </source>
</evidence>
<dbReference type="SUPFAM" id="SSF64397">
    <property type="entry name" value="Hsp33 domain"/>
    <property type="match status" value="1"/>
</dbReference>
<dbReference type="Pfam" id="PF01430">
    <property type="entry name" value="HSP33"/>
    <property type="match status" value="1"/>
</dbReference>
<dbReference type="InterPro" id="IPR000397">
    <property type="entry name" value="Heat_shock_Hsp33"/>
</dbReference>
<dbReference type="PANTHER" id="PTHR30111">
    <property type="entry name" value="33 KDA CHAPERONIN"/>
    <property type="match status" value="1"/>
</dbReference>
<comment type="PTM">
    <text evidence="6">Under oxidizing conditions two disulfide bonds are formed involving the reactive cysteines. Under reducing conditions zinc is bound to the reactive cysteines and the protein is inactive.</text>
</comment>
<evidence type="ECO:0000313" key="8">
    <source>
        <dbReference type="Proteomes" id="UP000010388"/>
    </source>
</evidence>
<dbReference type="GO" id="GO:0051082">
    <property type="term" value="F:unfolded protein binding"/>
    <property type="evidence" value="ECO:0007669"/>
    <property type="project" value="UniProtKB-UniRule"/>
</dbReference>
<gene>
    <name evidence="6" type="primary">hslO</name>
    <name evidence="7" type="ordered locus">Cyagr_0677</name>
</gene>
<dbReference type="HAMAP" id="MF_00117">
    <property type="entry name" value="HslO"/>
    <property type="match status" value="1"/>
</dbReference>
<dbReference type="CDD" id="cd00498">
    <property type="entry name" value="Hsp33"/>
    <property type="match status" value="1"/>
</dbReference>
<dbReference type="HOGENOM" id="CLU_054493_1_0_3"/>
<dbReference type="AlphaFoldDB" id="K9P463"/>
<comment type="function">
    <text evidence="6">Redox regulated molecular chaperone. Protects both thermally unfolding and oxidatively damaged proteins from irreversible aggregation. Plays an important role in the bacterial defense system toward oxidative stress.</text>
</comment>
<dbReference type="NCBIfam" id="NF001033">
    <property type="entry name" value="PRK00114.1"/>
    <property type="match status" value="1"/>
</dbReference>
<dbReference type="PATRIC" id="fig|292564.3.peg.628"/>
<evidence type="ECO:0000313" key="7">
    <source>
        <dbReference type="EMBL" id="AFY27865.1"/>
    </source>
</evidence>
<name>K9P463_CYAGP</name>
<dbReference type="PANTHER" id="PTHR30111:SF1">
    <property type="entry name" value="33 KDA CHAPERONIN"/>
    <property type="match status" value="1"/>
</dbReference>
<dbReference type="eggNOG" id="COG1281">
    <property type="taxonomic scope" value="Bacteria"/>
</dbReference>
<proteinExistence type="inferred from homology"/>
<dbReference type="GO" id="GO:0042026">
    <property type="term" value="P:protein refolding"/>
    <property type="evidence" value="ECO:0007669"/>
    <property type="project" value="TreeGrafter"/>
</dbReference>
<keyword evidence="5 6" id="KW-0676">Redox-active center</keyword>
<dbReference type="Gene3D" id="3.55.30.10">
    <property type="entry name" value="Hsp33 domain"/>
    <property type="match status" value="1"/>
</dbReference>
<evidence type="ECO:0000256" key="1">
    <source>
        <dbReference type="ARBA" id="ARBA00022490"/>
    </source>
</evidence>
<dbReference type="SUPFAM" id="SSF118352">
    <property type="entry name" value="HSP33 redox switch-like"/>
    <property type="match status" value="1"/>
</dbReference>
<reference evidence="8" key="1">
    <citation type="journal article" date="2013" name="Proc. Natl. Acad. Sci. U.S.A.">
        <title>Improving the coverage of the cyanobacterial phylum using diversity-driven genome sequencing.</title>
        <authorList>
            <person name="Shih P.M."/>
            <person name="Wu D."/>
            <person name="Latifi A."/>
            <person name="Axen S.D."/>
            <person name="Fewer D.P."/>
            <person name="Talla E."/>
            <person name="Calteau A."/>
            <person name="Cai F."/>
            <person name="Tandeau de Marsac N."/>
            <person name="Rippka R."/>
            <person name="Herdman M."/>
            <person name="Sivonen K."/>
            <person name="Coursin T."/>
            <person name="Laurent T."/>
            <person name="Goodwin L."/>
            <person name="Nolan M."/>
            <person name="Davenport K.W."/>
            <person name="Han C.S."/>
            <person name="Rubin E.M."/>
            <person name="Eisen J.A."/>
            <person name="Woyke T."/>
            <person name="Gugger M."/>
            <person name="Kerfeld C.A."/>
        </authorList>
    </citation>
    <scope>NUCLEOTIDE SEQUENCE [LARGE SCALE GENOMIC DNA]</scope>
    <source>
        <strain evidence="8">ATCC 27147 / PCC 6307</strain>
    </source>
</reference>